<dbReference type="AlphaFoldDB" id="A0A4Z2IDM7"/>
<reference evidence="1 2" key="1">
    <citation type="submission" date="2019-03" db="EMBL/GenBank/DDBJ databases">
        <title>First draft genome of Liparis tanakae, snailfish: a comprehensive survey of snailfish specific genes.</title>
        <authorList>
            <person name="Kim W."/>
            <person name="Song I."/>
            <person name="Jeong J.-H."/>
            <person name="Kim D."/>
            <person name="Kim S."/>
            <person name="Ryu S."/>
            <person name="Song J.Y."/>
            <person name="Lee S.K."/>
        </authorList>
    </citation>
    <scope>NUCLEOTIDE SEQUENCE [LARGE SCALE GENOMIC DNA]</scope>
    <source>
        <tissue evidence="1">Muscle</tissue>
    </source>
</reference>
<gene>
    <name evidence="1" type="ORF">EYF80_013770</name>
</gene>
<protein>
    <submittedName>
        <fullName evidence="1">Uncharacterized protein</fullName>
    </submittedName>
</protein>
<accession>A0A4Z2IDM7</accession>
<dbReference type="Proteomes" id="UP000314294">
    <property type="component" value="Unassembled WGS sequence"/>
</dbReference>
<name>A0A4Z2IDM7_9TELE</name>
<keyword evidence="2" id="KW-1185">Reference proteome</keyword>
<sequence length="215" mass="24365">MPRLEPRMVMEIPPRMGPKRGMIWMGRYGASHSSPPPVGTQTSWYTFRQRMSKLPSATAPQPCDAFTVQGLKDTPATVRVPQFHTRLAVRLLEARLHRHLGDLEHSVVKHDQTVHLRGGKTLLENSRRLKYGEKLSVVCRRCAEYEFVKAKRLPASCLRPVFNYGNNRLSPHAKCLLYPVVGSIEFTRSTGQQIGQVCRQDSNFDRSSSSLVPEL</sequence>
<evidence type="ECO:0000313" key="2">
    <source>
        <dbReference type="Proteomes" id="UP000314294"/>
    </source>
</evidence>
<comment type="caution">
    <text evidence="1">The sequence shown here is derived from an EMBL/GenBank/DDBJ whole genome shotgun (WGS) entry which is preliminary data.</text>
</comment>
<organism evidence="1 2">
    <name type="scientific">Liparis tanakae</name>
    <name type="common">Tanaka's snailfish</name>
    <dbReference type="NCBI Taxonomy" id="230148"/>
    <lineage>
        <taxon>Eukaryota</taxon>
        <taxon>Metazoa</taxon>
        <taxon>Chordata</taxon>
        <taxon>Craniata</taxon>
        <taxon>Vertebrata</taxon>
        <taxon>Euteleostomi</taxon>
        <taxon>Actinopterygii</taxon>
        <taxon>Neopterygii</taxon>
        <taxon>Teleostei</taxon>
        <taxon>Neoteleostei</taxon>
        <taxon>Acanthomorphata</taxon>
        <taxon>Eupercaria</taxon>
        <taxon>Perciformes</taxon>
        <taxon>Cottioidei</taxon>
        <taxon>Cottales</taxon>
        <taxon>Liparidae</taxon>
        <taxon>Liparis</taxon>
    </lineage>
</organism>
<evidence type="ECO:0000313" key="1">
    <source>
        <dbReference type="EMBL" id="TNN76007.1"/>
    </source>
</evidence>
<proteinExistence type="predicted"/>
<dbReference type="EMBL" id="SRLO01000097">
    <property type="protein sequence ID" value="TNN76007.1"/>
    <property type="molecule type" value="Genomic_DNA"/>
</dbReference>